<evidence type="ECO:0000313" key="1">
    <source>
        <dbReference type="EMBL" id="ETO20681.1"/>
    </source>
</evidence>
<name>X6N3M2_RETFI</name>
<comment type="caution">
    <text evidence="1">The sequence shown here is derived from an EMBL/GenBank/DDBJ whole genome shotgun (WGS) entry which is preliminary data.</text>
</comment>
<feature type="non-terminal residue" evidence="1">
    <location>
        <position position="1"/>
    </location>
</feature>
<sequence length="278" mass="32425">YSSEGNIIKWMKESLDFVIQCMDLKTNLKHKANKLLPFNFEEKIKKLDQIASRSFISLQSECKINFEQRNARNLQRVLDAMRTMDDSLFLQKLKSFMEKKASCGIAEEPNIPSNLWTYSEAKGIFNSCFEIMAQEIIKEGIINETTTKPNDVKRDQFFQNLKKKLDFMRQISQWKTHVENVDKFEQCSKQLESEINDIIKAVERIADWTPPDCTRINYCYKCFLSMQKQSILPAIAKSQIETIKLTVKRRITQLEKSVLDNLVPKNLIPCLVAMKTMS</sequence>
<keyword evidence="2" id="KW-1185">Reference proteome</keyword>
<protein>
    <submittedName>
        <fullName evidence="1">Uncharacterized protein</fullName>
    </submittedName>
</protein>
<accession>X6N3M2</accession>
<gene>
    <name evidence="1" type="ORF">RFI_16536</name>
</gene>
<dbReference type="EMBL" id="ASPP01012362">
    <property type="protein sequence ID" value="ETO20681.1"/>
    <property type="molecule type" value="Genomic_DNA"/>
</dbReference>
<feature type="non-terminal residue" evidence="1">
    <location>
        <position position="278"/>
    </location>
</feature>
<dbReference type="Proteomes" id="UP000023152">
    <property type="component" value="Unassembled WGS sequence"/>
</dbReference>
<proteinExistence type="predicted"/>
<dbReference type="AlphaFoldDB" id="X6N3M2"/>
<organism evidence="1 2">
    <name type="scientific">Reticulomyxa filosa</name>
    <dbReference type="NCBI Taxonomy" id="46433"/>
    <lineage>
        <taxon>Eukaryota</taxon>
        <taxon>Sar</taxon>
        <taxon>Rhizaria</taxon>
        <taxon>Retaria</taxon>
        <taxon>Foraminifera</taxon>
        <taxon>Monothalamids</taxon>
        <taxon>Reticulomyxidae</taxon>
        <taxon>Reticulomyxa</taxon>
    </lineage>
</organism>
<reference evidence="1 2" key="1">
    <citation type="journal article" date="2013" name="Curr. Biol.">
        <title>The Genome of the Foraminiferan Reticulomyxa filosa.</title>
        <authorList>
            <person name="Glockner G."/>
            <person name="Hulsmann N."/>
            <person name="Schleicher M."/>
            <person name="Noegel A.A."/>
            <person name="Eichinger L."/>
            <person name="Gallinger C."/>
            <person name="Pawlowski J."/>
            <person name="Sierra R."/>
            <person name="Euteneuer U."/>
            <person name="Pillet L."/>
            <person name="Moustafa A."/>
            <person name="Platzer M."/>
            <person name="Groth M."/>
            <person name="Szafranski K."/>
            <person name="Schliwa M."/>
        </authorList>
    </citation>
    <scope>NUCLEOTIDE SEQUENCE [LARGE SCALE GENOMIC DNA]</scope>
</reference>
<evidence type="ECO:0000313" key="2">
    <source>
        <dbReference type="Proteomes" id="UP000023152"/>
    </source>
</evidence>